<dbReference type="InterPro" id="IPR045865">
    <property type="entry name" value="ACT-like_dom_sf"/>
</dbReference>
<dbReference type="PANTHER" id="PTHR21022">
    <property type="entry name" value="PREPHENATE DEHYDRATASE P PROTEIN"/>
    <property type="match status" value="1"/>
</dbReference>
<dbReference type="Gene3D" id="3.40.190.10">
    <property type="entry name" value="Periplasmic binding protein-like II"/>
    <property type="match status" value="2"/>
</dbReference>
<proteinExistence type="predicted"/>
<dbReference type="GO" id="GO:0004664">
    <property type="term" value="F:prephenate dehydratase activity"/>
    <property type="evidence" value="ECO:0007669"/>
    <property type="project" value="UniProtKB-EC"/>
</dbReference>
<evidence type="ECO:0000256" key="5">
    <source>
        <dbReference type="ARBA" id="ARBA00023222"/>
    </source>
</evidence>
<feature type="domain" description="Prephenate dehydratase" evidence="8">
    <location>
        <begin position="5"/>
        <end position="186"/>
    </location>
</feature>
<dbReference type="SUPFAM" id="SSF55021">
    <property type="entry name" value="ACT-like"/>
    <property type="match status" value="1"/>
</dbReference>
<evidence type="ECO:0000256" key="7">
    <source>
        <dbReference type="ARBA" id="ARBA00047848"/>
    </source>
</evidence>
<dbReference type="SUPFAM" id="SSF53850">
    <property type="entry name" value="Periplasmic binding protein-like II"/>
    <property type="match status" value="1"/>
</dbReference>
<protein>
    <recommendedName>
        <fullName evidence="2">prephenate dehydratase</fullName>
        <ecNumber evidence="2">4.2.1.51</ecNumber>
    </recommendedName>
</protein>
<dbReference type="PROSITE" id="PS51171">
    <property type="entry name" value="PREPHENATE_DEHYDR_3"/>
    <property type="match status" value="1"/>
</dbReference>
<dbReference type="Pfam" id="PF00800">
    <property type="entry name" value="PDT"/>
    <property type="match status" value="1"/>
</dbReference>
<reference evidence="10" key="1">
    <citation type="journal article" date="2019" name="Int. J. Syst. Evol. Microbiol.">
        <title>The Global Catalogue of Microorganisms (GCM) 10K type strain sequencing project: providing services to taxonomists for standard genome sequencing and annotation.</title>
        <authorList>
            <consortium name="The Broad Institute Genomics Platform"/>
            <consortium name="The Broad Institute Genome Sequencing Center for Infectious Disease"/>
            <person name="Wu L."/>
            <person name="Ma J."/>
        </authorList>
    </citation>
    <scope>NUCLEOTIDE SEQUENCE [LARGE SCALE GENOMIC DNA]</scope>
    <source>
        <strain evidence="10">CGMCC 1.15790</strain>
    </source>
</reference>
<dbReference type="RefSeq" id="WP_270896713.1">
    <property type="nucleotide sequence ID" value="NZ_JBHSPF010000017.1"/>
</dbReference>
<dbReference type="NCBIfam" id="NF008865">
    <property type="entry name" value="PRK11898.1"/>
    <property type="match status" value="1"/>
</dbReference>
<sequence length="279" mass="31805">MDKITIGYLGPAGTFTEVAVKELFGHRSFSLQAFSTIEECMEAAQKKLMDYTVVPIENSIGGSVSTTLDRLIHELEVPIQGEVHLPIHQQLLVHPKQKNRENYTHVFSHPQALKQCSDFLSKEYPGVKQQTMNSTAEAARVISENPDKPWLAIANSVARNFYKLEIKKENIETFSTNMTRFVVLSYLPLEIDTKRKKASIIVSFPQHDLMILHDLLSLAQIFRLKPTKIESAPMKTGMGEYFFFIDFEITNKEEGFKEMCRLIEQIGCNLRILGCYPSK</sequence>
<comment type="caution">
    <text evidence="9">The sequence shown here is derived from an EMBL/GenBank/DDBJ whole genome shotgun (WGS) entry which is preliminary data.</text>
</comment>
<comment type="catalytic activity">
    <reaction evidence="7">
        <text>prephenate + H(+) = 3-phenylpyruvate + CO2 + H2O</text>
        <dbReference type="Rhea" id="RHEA:21648"/>
        <dbReference type="ChEBI" id="CHEBI:15377"/>
        <dbReference type="ChEBI" id="CHEBI:15378"/>
        <dbReference type="ChEBI" id="CHEBI:16526"/>
        <dbReference type="ChEBI" id="CHEBI:18005"/>
        <dbReference type="ChEBI" id="CHEBI:29934"/>
        <dbReference type="EC" id="4.2.1.51"/>
    </reaction>
</comment>
<evidence type="ECO:0000256" key="4">
    <source>
        <dbReference type="ARBA" id="ARBA00023141"/>
    </source>
</evidence>
<evidence type="ECO:0000256" key="3">
    <source>
        <dbReference type="ARBA" id="ARBA00022605"/>
    </source>
</evidence>
<dbReference type="InterPro" id="IPR001086">
    <property type="entry name" value="Preph_deHydtase"/>
</dbReference>
<gene>
    <name evidence="9" type="primary">pheA</name>
    <name evidence="9" type="ORF">ACFPTR_03655</name>
</gene>
<evidence type="ECO:0000256" key="6">
    <source>
        <dbReference type="ARBA" id="ARBA00023239"/>
    </source>
</evidence>
<dbReference type="CDD" id="cd13633">
    <property type="entry name" value="PBP2_Sa-PDT_like"/>
    <property type="match status" value="1"/>
</dbReference>
<evidence type="ECO:0000259" key="8">
    <source>
        <dbReference type="PROSITE" id="PS51171"/>
    </source>
</evidence>
<dbReference type="Proteomes" id="UP001596143">
    <property type="component" value="Unassembled WGS sequence"/>
</dbReference>
<keyword evidence="10" id="KW-1185">Reference proteome</keyword>
<comment type="pathway">
    <text evidence="1">Amino-acid biosynthesis; L-phenylalanine biosynthesis; phenylpyruvate from prephenate: step 1/1.</text>
</comment>
<name>A0ABW0U3M6_9BACI</name>
<evidence type="ECO:0000256" key="1">
    <source>
        <dbReference type="ARBA" id="ARBA00004741"/>
    </source>
</evidence>
<evidence type="ECO:0000256" key="2">
    <source>
        <dbReference type="ARBA" id="ARBA00013147"/>
    </source>
</evidence>
<dbReference type="EMBL" id="JBHSPF010000017">
    <property type="protein sequence ID" value="MFC5627988.1"/>
    <property type="molecule type" value="Genomic_DNA"/>
</dbReference>
<dbReference type="EC" id="4.2.1.51" evidence="2"/>
<dbReference type="CDD" id="cd04905">
    <property type="entry name" value="ACT_CM-PDT"/>
    <property type="match status" value="1"/>
</dbReference>
<keyword evidence="5" id="KW-0584">Phenylalanine biosynthesis</keyword>
<dbReference type="Gene3D" id="3.30.70.260">
    <property type="match status" value="1"/>
</dbReference>
<keyword evidence="4" id="KW-0057">Aromatic amino acid biosynthesis</keyword>
<evidence type="ECO:0000313" key="9">
    <source>
        <dbReference type="EMBL" id="MFC5627988.1"/>
    </source>
</evidence>
<dbReference type="PANTHER" id="PTHR21022:SF19">
    <property type="entry name" value="PREPHENATE DEHYDRATASE-RELATED"/>
    <property type="match status" value="1"/>
</dbReference>
<keyword evidence="3" id="KW-0028">Amino-acid biosynthesis</keyword>
<organism evidence="9 10">
    <name type="scientific">Aliibacillus thermotolerans</name>
    <dbReference type="NCBI Taxonomy" id="1834418"/>
    <lineage>
        <taxon>Bacteria</taxon>
        <taxon>Bacillati</taxon>
        <taxon>Bacillota</taxon>
        <taxon>Bacilli</taxon>
        <taxon>Bacillales</taxon>
        <taxon>Bacillaceae</taxon>
        <taxon>Aliibacillus</taxon>
    </lineage>
</organism>
<evidence type="ECO:0000313" key="10">
    <source>
        <dbReference type="Proteomes" id="UP001596143"/>
    </source>
</evidence>
<accession>A0ABW0U3M6</accession>
<keyword evidence="6 9" id="KW-0456">Lyase</keyword>